<dbReference type="PROSITE" id="PS51318">
    <property type="entry name" value="TAT"/>
    <property type="match status" value="1"/>
</dbReference>
<dbReference type="PANTHER" id="PTHR47197">
    <property type="entry name" value="PROTEIN NIRF"/>
    <property type="match status" value="1"/>
</dbReference>
<evidence type="ECO:0000313" key="2">
    <source>
        <dbReference type="EMBL" id="XBV28052.1"/>
    </source>
</evidence>
<name>A0AAU7TMM6_9ACTN</name>
<dbReference type="InterPro" id="IPR011047">
    <property type="entry name" value="Quinoprotein_ADH-like_sf"/>
</dbReference>
<feature type="chain" id="PRO_5043706081" description="Outer membrane protein assembly factor BamB" evidence="1">
    <location>
        <begin position="28"/>
        <end position="633"/>
    </location>
</feature>
<dbReference type="RefSeq" id="WP_350280826.1">
    <property type="nucleotide sequence ID" value="NZ_CP158165.1"/>
</dbReference>
<feature type="signal peptide" evidence="1">
    <location>
        <begin position="1"/>
        <end position="27"/>
    </location>
</feature>
<sequence>MHRRRFLTLAAGTGAVVALPTPLQAFATDCATADLGPGIVSAPITGAAHTGNDLYLVTRGLQPAVVARFDLSSRTVTAYQTLSTGTGGWAATVSGGKVYVGMYSVADVHEYDPATNTTRRLGRLGTEQYVFDLATAPDGMLYAGTYPGGKVYRIDPAGPTFTDLGQAAVGQTYVRCVDVAPDGVVYAGTGARARLVVLDGTTKTEILPAELHTESFVYDVAAGADWVAAGTEPSGKFVLINRHDPSSYRIVDTGDRTVDLLQLTDGEVLLTSRTSGSLYSYDIAAAKLTKLAAPTPYDETRGVFAVGEQIVGVAGSGSVWSVDRATGQVAITDLQTAGMPARPEPAQSVSVVGRQAVVGGNFGLQVHDTGAGFKLHMGGEAKRAVAVGDRLYLATYPGAFVDVYDPARREVSRLATIGGNEDRPRAMVELPGRGALAIGTRAQYGHTGGSLALFDLSTRKIERYDALVPDQAISAVTANARIAYLGSEIYADGVPPVAKEAQLVAFDLETRQVLWRWAPFADLDGYADLLVHGDTLYGLTRSRVLFEADLRVRKVVRSYPLDGAVGELVLRRGVVFGATASHVFRLDASGPATVVGGLNGYWYNEPQLALDRRTGELLTMRGNNLARIDPDRC</sequence>
<reference evidence="2" key="1">
    <citation type="submission" date="2024-06" db="EMBL/GenBank/DDBJ databases">
        <title>Kribbella sp. strain HUAS MG21 genome sequences.</title>
        <authorList>
            <person name="Mo P."/>
        </authorList>
    </citation>
    <scope>NUCLEOTIDE SEQUENCE</scope>
    <source>
        <strain evidence="2">HUAS MG21</strain>
    </source>
</reference>
<dbReference type="InterPro" id="IPR051200">
    <property type="entry name" value="Host-pathogen_enzymatic-act"/>
</dbReference>
<dbReference type="SUPFAM" id="SSF50998">
    <property type="entry name" value="Quinoprotein alcohol dehydrogenase-like"/>
    <property type="match status" value="2"/>
</dbReference>
<keyword evidence="1" id="KW-0732">Signal</keyword>
<dbReference type="EMBL" id="CP158165">
    <property type="protein sequence ID" value="XBV28052.1"/>
    <property type="molecule type" value="Genomic_DNA"/>
</dbReference>
<accession>A0AAU7TMM6</accession>
<evidence type="ECO:0008006" key="3">
    <source>
        <dbReference type="Google" id="ProtNLM"/>
    </source>
</evidence>
<dbReference type="PANTHER" id="PTHR47197:SF3">
    <property type="entry name" value="DIHYDRO-HEME D1 DEHYDROGENASE"/>
    <property type="match status" value="1"/>
</dbReference>
<dbReference type="AlphaFoldDB" id="A0AAU7TMM6"/>
<dbReference type="InterPro" id="IPR015943">
    <property type="entry name" value="WD40/YVTN_repeat-like_dom_sf"/>
</dbReference>
<protein>
    <recommendedName>
        <fullName evidence="3">Outer membrane protein assembly factor BamB</fullName>
    </recommendedName>
</protein>
<dbReference type="Gene3D" id="2.130.10.10">
    <property type="entry name" value="YVTN repeat-like/Quinoprotein amine dehydrogenase"/>
    <property type="match status" value="2"/>
</dbReference>
<evidence type="ECO:0000256" key="1">
    <source>
        <dbReference type="SAM" id="SignalP"/>
    </source>
</evidence>
<proteinExistence type="predicted"/>
<organism evidence="2">
    <name type="scientific">Kribbella sp. HUAS MG21</name>
    <dbReference type="NCBI Taxonomy" id="3160966"/>
    <lineage>
        <taxon>Bacteria</taxon>
        <taxon>Bacillati</taxon>
        <taxon>Actinomycetota</taxon>
        <taxon>Actinomycetes</taxon>
        <taxon>Propionibacteriales</taxon>
        <taxon>Kribbellaceae</taxon>
        <taxon>Kribbella</taxon>
    </lineage>
</organism>
<dbReference type="InterPro" id="IPR006311">
    <property type="entry name" value="TAT_signal"/>
</dbReference>
<gene>
    <name evidence="2" type="ORF">ABN611_16835</name>
</gene>